<protein>
    <submittedName>
        <fullName evidence="2">Uncharacterized protein</fullName>
    </submittedName>
</protein>
<dbReference type="RefSeq" id="WP_090100424.1">
    <property type="nucleotide sequence ID" value="NZ_FNIX01000011.1"/>
</dbReference>
<dbReference type="EMBL" id="FNIX01000011">
    <property type="protein sequence ID" value="SDP59627.1"/>
    <property type="molecule type" value="Genomic_DNA"/>
</dbReference>
<name>A0A1H0U005_9PSEU</name>
<dbReference type="Proteomes" id="UP000199691">
    <property type="component" value="Unassembled WGS sequence"/>
</dbReference>
<evidence type="ECO:0000256" key="1">
    <source>
        <dbReference type="SAM" id="MobiDB-lite"/>
    </source>
</evidence>
<dbReference type="STRING" id="641025.SAMN05421507_11121"/>
<feature type="compositionally biased region" description="Basic and acidic residues" evidence="1">
    <location>
        <begin position="7"/>
        <end position="18"/>
    </location>
</feature>
<dbReference type="AlphaFoldDB" id="A0A1H0U005"/>
<feature type="region of interest" description="Disordered" evidence="1">
    <location>
        <begin position="1"/>
        <end position="31"/>
    </location>
</feature>
<dbReference type="OrthoDB" id="258587at2"/>
<evidence type="ECO:0000313" key="3">
    <source>
        <dbReference type="Proteomes" id="UP000199691"/>
    </source>
</evidence>
<keyword evidence="3" id="KW-1185">Reference proteome</keyword>
<proteinExistence type="predicted"/>
<sequence>MGTHFRRTGEEPSAEGHEGFPGYARIDSGSAKHTEAFENDGRLMRACGSPQGVVECTGWF</sequence>
<evidence type="ECO:0000313" key="2">
    <source>
        <dbReference type="EMBL" id="SDP59627.1"/>
    </source>
</evidence>
<gene>
    <name evidence="2" type="ORF">SAMN05421507_11121</name>
</gene>
<organism evidence="2 3">
    <name type="scientific">Lentzea jiangxiensis</name>
    <dbReference type="NCBI Taxonomy" id="641025"/>
    <lineage>
        <taxon>Bacteria</taxon>
        <taxon>Bacillati</taxon>
        <taxon>Actinomycetota</taxon>
        <taxon>Actinomycetes</taxon>
        <taxon>Pseudonocardiales</taxon>
        <taxon>Pseudonocardiaceae</taxon>
        <taxon>Lentzea</taxon>
    </lineage>
</organism>
<reference evidence="3" key="1">
    <citation type="submission" date="2016-10" db="EMBL/GenBank/DDBJ databases">
        <authorList>
            <person name="Varghese N."/>
            <person name="Submissions S."/>
        </authorList>
    </citation>
    <scope>NUCLEOTIDE SEQUENCE [LARGE SCALE GENOMIC DNA]</scope>
    <source>
        <strain evidence="3">CGMCC 4.6609</strain>
    </source>
</reference>
<accession>A0A1H0U005</accession>